<keyword evidence="5" id="KW-1185">Reference proteome</keyword>
<dbReference type="OrthoDB" id="491589at2"/>
<feature type="region of interest" description="Disordered" evidence="1">
    <location>
        <begin position="421"/>
        <end position="459"/>
    </location>
</feature>
<feature type="domain" description="Caspase family p20" evidence="2">
    <location>
        <begin position="6"/>
        <end position="86"/>
    </location>
</feature>
<dbReference type="Gene3D" id="3.40.50.1460">
    <property type="match status" value="1"/>
</dbReference>
<dbReference type="PROSITE" id="PS51178">
    <property type="entry name" value="PASTA"/>
    <property type="match status" value="1"/>
</dbReference>
<organism evidence="4 5">
    <name type="scientific">Actinoplanes derwentensis</name>
    <dbReference type="NCBI Taxonomy" id="113562"/>
    <lineage>
        <taxon>Bacteria</taxon>
        <taxon>Bacillati</taxon>
        <taxon>Actinomycetota</taxon>
        <taxon>Actinomycetes</taxon>
        <taxon>Micromonosporales</taxon>
        <taxon>Micromonosporaceae</taxon>
        <taxon>Actinoplanes</taxon>
    </lineage>
</organism>
<dbReference type="PROSITE" id="PS50208">
    <property type="entry name" value="CASPASE_P20"/>
    <property type="match status" value="1"/>
</dbReference>
<dbReference type="EMBL" id="LT629758">
    <property type="protein sequence ID" value="SDS82883.1"/>
    <property type="molecule type" value="Genomic_DNA"/>
</dbReference>
<name>A0A1H1VDV7_9ACTN</name>
<dbReference type="InterPro" id="IPR005543">
    <property type="entry name" value="PASTA_dom"/>
</dbReference>
<evidence type="ECO:0000259" key="2">
    <source>
        <dbReference type="PROSITE" id="PS50208"/>
    </source>
</evidence>
<dbReference type="Pfam" id="PF03793">
    <property type="entry name" value="PASTA"/>
    <property type="match status" value="1"/>
</dbReference>
<dbReference type="RefSeq" id="WP_092543163.1">
    <property type="nucleotide sequence ID" value="NZ_BOMJ01000011.1"/>
</dbReference>
<reference evidence="4 5" key="1">
    <citation type="submission" date="2016-10" db="EMBL/GenBank/DDBJ databases">
        <authorList>
            <person name="de Groot N.N."/>
        </authorList>
    </citation>
    <scope>NUCLEOTIDE SEQUENCE [LARGE SCALE GENOMIC DNA]</scope>
    <source>
        <strain evidence="4 5">DSM 43941</strain>
    </source>
</reference>
<dbReference type="STRING" id="113562.SAMN04489716_1726"/>
<feature type="compositionally biased region" description="Low complexity" evidence="1">
    <location>
        <begin position="422"/>
        <end position="436"/>
    </location>
</feature>
<evidence type="ECO:0000259" key="3">
    <source>
        <dbReference type="PROSITE" id="PS51178"/>
    </source>
</evidence>
<dbReference type="InterPro" id="IPR052039">
    <property type="entry name" value="Caspase-related_regulators"/>
</dbReference>
<dbReference type="Proteomes" id="UP000198688">
    <property type="component" value="Chromosome I"/>
</dbReference>
<evidence type="ECO:0000313" key="5">
    <source>
        <dbReference type="Proteomes" id="UP000198688"/>
    </source>
</evidence>
<dbReference type="InterPro" id="IPR011600">
    <property type="entry name" value="Pept_C14_caspase"/>
</dbReference>
<feature type="domain" description="PASTA" evidence="3">
    <location>
        <begin position="447"/>
        <end position="512"/>
    </location>
</feature>
<feature type="region of interest" description="Disordered" evidence="1">
    <location>
        <begin position="515"/>
        <end position="541"/>
    </location>
</feature>
<sequence length="541" mass="56896">MTAPQTRRRALLLACERFTDDSLPALRSPVRDAKALHQVLDKTGYAVTTLTDCTAHEARHAVAEFFETATRHDVNLIYFSCHGLQDSEMNLHFAFQDSQYRRPDVTGVSAEFVRTQIARSRSRATVVIADCCFSGAFLRAMRPKAGRDAGVNALVRDLPEGAGVAVLTSSGATEVSLEDPDDQQAVKSRGSYFTEALLTGILTGAADTDRDGRITVDELFTYASDRVADGPSHQKPRKYVEAVGEIVVADVRVRGPEPGPPAAAPDLTATSLQVPDRVPPWPPLPAPASAPPRLRPPTGYAAQSPADHSARPETRGSRRRPGIRPTLVAAALAGGLVVWVRWPSAAQADPVMVPPVVGLSRVDAETVIRSARLVPVAVPRTGDDAACTADAVIGQVPAPRSSAVWGSTVTYQVCAPEYSALPSVSGPEPSASSSKPIARTASSTRRPPSPQRVPCVEGKSQDTAEAILSEVGYNVDIVEVSALVAPGTVISQSPDCGVRAARDTTVTISVVQEESPVGPSIDVTSADPITTTSSAGTGNGG</sequence>
<dbReference type="InterPro" id="IPR029030">
    <property type="entry name" value="Caspase-like_dom_sf"/>
</dbReference>
<feature type="compositionally biased region" description="Low complexity" evidence="1">
    <location>
        <begin position="530"/>
        <end position="541"/>
    </location>
</feature>
<feature type="compositionally biased region" description="Pro residues" evidence="1">
    <location>
        <begin position="277"/>
        <end position="295"/>
    </location>
</feature>
<dbReference type="SUPFAM" id="SSF52129">
    <property type="entry name" value="Caspase-like"/>
    <property type="match status" value="1"/>
</dbReference>
<protein>
    <submittedName>
        <fullName evidence="4">PASTA domain, binds beta-lactams</fullName>
    </submittedName>
</protein>
<dbReference type="PROSITE" id="PS00018">
    <property type="entry name" value="EF_HAND_1"/>
    <property type="match status" value="1"/>
</dbReference>
<dbReference type="SMART" id="SM00740">
    <property type="entry name" value="PASTA"/>
    <property type="match status" value="1"/>
</dbReference>
<dbReference type="NCBIfam" id="NF047832">
    <property type="entry name" value="caspase_w_EACC1"/>
    <property type="match status" value="1"/>
</dbReference>
<dbReference type="GO" id="GO:0006508">
    <property type="term" value="P:proteolysis"/>
    <property type="evidence" value="ECO:0007669"/>
    <property type="project" value="InterPro"/>
</dbReference>
<dbReference type="CDD" id="cd06577">
    <property type="entry name" value="PASTA_pknB"/>
    <property type="match status" value="2"/>
</dbReference>
<dbReference type="GO" id="GO:0004197">
    <property type="term" value="F:cysteine-type endopeptidase activity"/>
    <property type="evidence" value="ECO:0007669"/>
    <property type="project" value="InterPro"/>
</dbReference>
<gene>
    <name evidence="4" type="ORF">SAMN04489716_1726</name>
</gene>
<proteinExistence type="predicted"/>
<dbReference type="Pfam" id="PF00656">
    <property type="entry name" value="Peptidase_C14"/>
    <property type="match status" value="1"/>
</dbReference>
<dbReference type="AlphaFoldDB" id="A0A1H1VDV7"/>
<evidence type="ECO:0000256" key="1">
    <source>
        <dbReference type="SAM" id="MobiDB-lite"/>
    </source>
</evidence>
<dbReference type="PANTHER" id="PTHR22576">
    <property type="entry name" value="MUCOSA ASSOCIATED LYMPHOID TISSUE LYMPHOMA TRANSLOCATION PROTEIN 1/PARACASPASE"/>
    <property type="match status" value="1"/>
</dbReference>
<accession>A0A1H1VDV7</accession>
<dbReference type="Gene3D" id="3.30.10.20">
    <property type="match status" value="2"/>
</dbReference>
<feature type="region of interest" description="Disordered" evidence="1">
    <location>
        <begin position="273"/>
        <end position="322"/>
    </location>
</feature>
<dbReference type="PANTHER" id="PTHR22576:SF41">
    <property type="entry name" value="CASPASE 14, APOPTOSIS-RELATED CYSTEINE PEPTIDASE"/>
    <property type="match status" value="1"/>
</dbReference>
<dbReference type="InterPro" id="IPR001309">
    <property type="entry name" value="Pept_C14_p20"/>
</dbReference>
<dbReference type="InterPro" id="IPR018247">
    <property type="entry name" value="EF_Hand_1_Ca_BS"/>
</dbReference>
<evidence type="ECO:0000313" key="4">
    <source>
        <dbReference type="EMBL" id="SDS82883.1"/>
    </source>
</evidence>